<dbReference type="Pfam" id="PF00300">
    <property type="entry name" value="His_Phos_1"/>
    <property type="match status" value="1"/>
</dbReference>
<organism evidence="1 2">
    <name type="scientific">Mycobacterium florentinum</name>
    <dbReference type="NCBI Taxonomy" id="292462"/>
    <lineage>
        <taxon>Bacteria</taxon>
        <taxon>Bacillati</taxon>
        <taxon>Actinomycetota</taxon>
        <taxon>Actinomycetes</taxon>
        <taxon>Mycobacteriales</taxon>
        <taxon>Mycobacteriaceae</taxon>
        <taxon>Mycobacterium</taxon>
        <taxon>Mycobacterium simiae complex</taxon>
    </lineage>
</organism>
<accession>A0A1X1U2R2</accession>
<dbReference type="InterPro" id="IPR013078">
    <property type="entry name" value="His_Pase_superF_clade-1"/>
</dbReference>
<dbReference type="SMART" id="SM00855">
    <property type="entry name" value="PGAM"/>
    <property type="match status" value="1"/>
</dbReference>
<reference evidence="1 2" key="1">
    <citation type="submission" date="2016-01" db="EMBL/GenBank/DDBJ databases">
        <title>The new phylogeny of the genus Mycobacterium.</title>
        <authorList>
            <person name="Tarcisio F."/>
            <person name="Conor M."/>
            <person name="Antonella G."/>
            <person name="Elisabetta G."/>
            <person name="Giulia F.S."/>
            <person name="Sara T."/>
            <person name="Anna F."/>
            <person name="Clotilde B."/>
            <person name="Roberto B."/>
            <person name="Veronica D.S."/>
            <person name="Fabio R."/>
            <person name="Monica P."/>
            <person name="Olivier J."/>
            <person name="Enrico T."/>
            <person name="Nicola S."/>
        </authorList>
    </citation>
    <scope>NUCLEOTIDE SEQUENCE [LARGE SCALE GENOMIC DNA]</scope>
    <source>
        <strain evidence="1 2">DSM 44852</strain>
    </source>
</reference>
<evidence type="ECO:0000313" key="2">
    <source>
        <dbReference type="Proteomes" id="UP000193010"/>
    </source>
</evidence>
<gene>
    <name evidence="1" type="ORF">AWC05_26270</name>
</gene>
<dbReference type="STRING" id="292462.AWC05_26270"/>
<name>A0A1X1U2R2_MYCFL</name>
<protein>
    <submittedName>
        <fullName evidence="1">Histidine phosphatase</fullName>
    </submittedName>
</protein>
<proteinExistence type="predicted"/>
<dbReference type="Gene3D" id="3.40.50.1240">
    <property type="entry name" value="Phosphoglycerate mutase-like"/>
    <property type="match status" value="1"/>
</dbReference>
<keyword evidence="2" id="KW-1185">Reference proteome</keyword>
<dbReference type="OrthoDB" id="7502553at2"/>
<dbReference type="PANTHER" id="PTHR48100">
    <property type="entry name" value="BROAD-SPECIFICITY PHOSPHATASE YOR283W-RELATED"/>
    <property type="match status" value="1"/>
</dbReference>
<sequence length="183" mass="19601">MTEVARLTLVSHAMTDAMAGVRFPADEPLNDAGRRQAEAVAGLDVPGSRHLVGPEQRARQTARLLGLDATIEPRLADLDCGRWRGQALAAVPAADLEVWLTEPAAAPHGGESIVELTERVAGWLASLIEGPSRTVAVTHPAVIRAAIVAALDIPPKSFWRIDIAPGGRTTMHYRNGCWTLRLP</sequence>
<dbReference type="RefSeq" id="WP_085223279.1">
    <property type="nucleotide sequence ID" value="NZ_AP022576.1"/>
</dbReference>
<dbReference type="InterPro" id="IPR050275">
    <property type="entry name" value="PGM_Phosphatase"/>
</dbReference>
<dbReference type="InterPro" id="IPR029033">
    <property type="entry name" value="His_PPase_superfam"/>
</dbReference>
<dbReference type="EMBL" id="LQOV01000018">
    <property type="protein sequence ID" value="ORV51111.1"/>
    <property type="molecule type" value="Genomic_DNA"/>
</dbReference>
<comment type="caution">
    <text evidence="1">The sequence shown here is derived from an EMBL/GenBank/DDBJ whole genome shotgun (WGS) entry which is preliminary data.</text>
</comment>
<dbReference type="SUPFAM" id="SSF53254">
    <property type="entry name" value="Phosphoglycerate mutase-like"/>
    <property type="match status" value="1"/>
</dbReference>
<dbReference type="GO" id="GO:0016791">
    <property type="term" value="F:phosphatase activity"/>
    <property type="evidence" value="ECO:0007669"/>
    <property type="project" value="TreeGrafter"/>
</dbReference>
<dbReference type="AlphaFoldDB" id="A0A1X1U2R2"/>
<dbReference type="Proteomes" id="UP000193010">
    <property type="component" value="Unassembled WGS sequence"/>
</dbReference>
<evidence type="ECO:0000313" key="1">
    <source>
        <dbReference type="EMBL" id="ORV51111.1"/>
    </source>
</evidence>
<dbReference type="PANTHER" id="PTHR48100:SF10">
    <property type="entry name" value="2-CARBOXY-D-ARABINITOL-1-PHOSPHATASE-RELATED"/>
    <property type="match status" value="1"/>
</dbReference>